<dbReference type="AlphaFoldDB" id="A0AAD1U211"/>
<feature type="compositionally biased region" description="Low complexity" evidence="6">
    <location>
        <begin position="128"/>
        <end position="137"/>
    </location>
</feature>
<comment type="subcellular location">
    <subcellularLocation>
        <location evidence="1">Nucleus</location>
    </subcellularLocation>
</comment>
<dbReference type="InterPro" id="IPR000814">
    <property type="entry name" value="TBP"/>
</dbReference>
<dbReference type="PROSITE" id="PS00351">
    <property type="entry name" value="TFIID"/>
    <property type="match status" value="1"/>
</dbReference>
<comment type="similarity">
    <text evidence="2">Belongs to the TBP family.</text>
</comment>
<reference evidence="7" key="1">
    <citation type="submission" date="2023-07" db="EMBL/GenBank/DDBJ databases">
        <authorList>
            <consortium name="AG Swart"/>
            <person name="Singh M."/>
            <person name="Singh A."/>
            <person name="Seah K."/>
            <person name="Emmerich C."/>
        </authorList>
    </citation>
    <scope>NUCLEOTIDE SEQUENCE</scope>
    <source>
        <strain evidence="7">DP1</strain>
    </source>
</reference>
<evidence type="ECO:0000256" key="6">
    <source>
        <dbReference type="SAM" id="MobiDB-lite"/>
    </source>
</evidence>
<name>A0AAD1U211_EUPCR</name>
<proteinExistence type="inferred from homology"/>
<dbReference type="CDD" id="cd04516">
    <property type="entry name" value="TBP_eukaryotes"/>
    <property type="match status" value="1"/>
</dbReference>
<evidence type="ECO:0000256" key="1">
    <source>
        <dbReference type="ARBA" id="ARBA00004123"/>
    </source>
</evidence>
<dbReference type="HAMAP" id="MF_00408">
    <property type="entry name" value="TATA_bind_prot_arch"/>
    <property type="match status" value="1"/>
</dbReference>
<evidence type="ECO:0000256" key="2">
    <source>
        <dbReference type="ARBA" id="ARBA00005560"/>
    </source>
</evidence>
<feature type="compositionally biased region" description="Polar residues" evidence="6">
    <location>
        <begin position="144"/>
        <end position="170"/>
    </location>
</feature>
<evidence type="ECO:0000256" key="3">
    <source>
        <dbReference type="ARBA" id="ARBA00023125"/>
    </source>
</evidence>
<dbReference type="FunFam" id="3.30.310.10:FF:000002">
    <property type="entry name" value="TATA-box-binding protein 2"/>
    <property type="match status" value="1"/>
</dbReference>
<dbReference type="InterPro" id="IPR033710">
    <property type="entry name" value="TBP_eukaryotic"/>
</dbReference>
<organism evidence="7 8">
    <name type="scientific">Euplotes crassus</name>
    <dbReference type="NCBI Taxonomy" id="5936"/>
    <lineage>
        <taxon>Eukaryota</taxon>
        <taxon>Sar</taxon>
        <taxon>Alveolata</taxon>
        <taxon>Ciliophora</taxon>
        <taxon>Intramacronucleata</taxon>
        <taxon>Spirotrichea</taxon>
        <taxon>Hypotrichia</taxon>
        <taxon>Euplotida</taxon>
        <taxon>Euplotidae</taxon>
        <taxon>Moneuplotes</taxon>
    </lineage>
</organism>
<dbReference type="SUPFAM" id="SSF55945">
    <property type="entry name" value="TATA-box binding protein-like"/>
    <property type="match status" value="2"/>
</dbReference>
<dbReference type="Gene3D" id="3.30.310.10">
    <property type="entry name" value="TATA-Binding Protein"/>
    <property type="match status" value="2"/>
</dbReference>
<evidence type="ECO:0000313" key="7">
    <source>
        <dbReference type="EMBL" id="CAI2358811.1"/>
    </source>
</evidence>
<dbReference type="PANTHER" id="PTHR10126">
    <property type="entry name" value="TATA-BOX BINDING PROTEIN"/>
    <property type="match status" value="1"/>
</dbReference>
<dbReference type="InterPro" id="IPR030491">
    <property type="entry name" value="TBP_CS"/>
</dbReference>
<comment type="caution">
    <text evidence="7">The sequence shown here is derived from an EMBL/GenBank/DDBJ whole genome shotgun (WGS) entry which is preliminary data.</text>
</comment>
<dbReference type="GO" id="GO:0003677">
    <property type="term" value="F:DNA binding"/>
    <property type="evidence" value="ECO:0007669"/>
    <property type="project" value="UniProtKB-KW"/>
</dbReference>
<keyword evidence="5" id="KW-0539">Nucleus</keyword>
<dbReference type="GO" id="GO:0005634">
    <property type="term" value="C:nucleus"/>
    <property type="evidence" value="ECO:0007669"/>
    <property type="project" value="UniProtKB-SubCell"/>
</dbReference>
<dbReference type="EMBL" id="CAMPGE010000089">
    <property type="protein sequence ID" value="CAI2358811.1"/>
    <property type="molecule type" value="Genomic_DNA"/>
</dbReference>
<feature type="compositionally biased region" description="Basic and acidic residues" evidence="6">
    <location>
        <begin position="81"/>
        <end position="119"/>
    </location>
</feature>
<evidence type="ECO:0000313" key="8">
    <source>
        <dbReference type="Proteomes" id="UP001295684"/>
    </source>
</evidence>
<protein>
    <submittedName>
        <fullName evidence="7">Uncharacterized protein</fullName>
    </submittedName>
</protein>
<sequence length="634" mass="71813">MDCGLPLKTMEPKGRKKTKAEIFSEYLTNHSRRENSLRRSSRTTSLSNTEITDSDQSQKNSYDFHAASRRSPRSKSSLPKPIDRHESNLKVENYYSRRRDIPKNHDSQKEKKQTLEERSTSSAPIRLSQSSQNSQSSVKKDQDYTSSKFNLSQDTSTGAPFSSFMNTPNRAPSDREIGSHSYENNSQRSSVRNRNELARGYQMASPMFPLSPSQSMGSQSPQMIRPLSFTPGGMNNGEIPGAMGMMPGHPMPRFPGSMTKMEMRDQPPIMPSAGIPDPNPMVMNRFNGLQGQGMPRISLLATPSQLSMKAEECMSQGSSHSPANKMFRTMNKREIKEEMKIGSPAYHGFPSPAQYSNRSQMMDNLSQMERYSPNSSQRFNPPIGQMVNSIERQIRGLPQMYFPKNDMMRNPLYKFEGQYDYKRDEGMIYHDDKPVLQNIVSTCNLNCTLDLQRIATHAKNTEYNPKRFAAAIMKIRQPKTTALVFSSGKMVCTGAKSEEASKIAAKKFAKAIKLMGFDVHFCDFKIQNIVGSCDLGFSIRLEALNQSQSRFCSYDPEIFPGLIYRMLEPRVVVLVFVSGKIVLTGGKSRSQILDAYDYIKPILSLHQQGPEEDDEEGDIKEEKYLKNERFIKDE</sequence>
<dbReference type="Proteomes" id="UP001295684">
    <property type="component" value="Unassembled WGS sequence"/>
</dbReference>
<accession>A0AAD1U211</accession>
<dbReference type="FunFam" id="3.30.310.10:FF:000001">
    <property type="entry name" value="TATA-box-binding protein 2"/>
    <property type="match status" value="1"/>
</dbReference>
<evidence type="ECO:0000256" key="4">
    <source>
        <dbReference type="ARBA" id="ARBA00023163"/>
    </source>
</evidence>
<keyword evidence="8" id="KW-1185">Reference proteome</keyword>
<dbReference type="GO" id="GO:0006352">
    <property type="term" value="P:DNA-templated transcription initiation"/>
    <property type="evidence" value="ECO:0007669"/>
    <property type="project" value="InterPro"/>
</dbReference>
<evidence type="ECO:0000256" key="5">
    <source>
        <dbReference type="ARBA" id="ARBA00023242"/>
    </source>
</evidence>
<keyword evidence="4" id="KW-0804">Transcription</keyword>
<dbReference type="PRINTS" id="PR00686">
    <property type="entry name" value="TIFACTORIID"/>
</dbReference>
<feature type="region of interest" description="Disordered" evidence="6">
    <location>
        <begin position="1"/>
        <end position="193"/>
    </location>
</feature>
<dbReference type="InterPro" id="IPR012295">
    <property type="entry name" value="TBP_dom_sf"/>
</dbReference>
<keyword evidence="3" id="KW-0238">DNA-binding</keyword>
<dbReference type="Pfam" id="PF00352">
    <property type="entry name" value="TBP"/>
    <property type="match status" value="2"/>
</dbReference>
<gene>
    <name evidence="7" type="ORF">ECRASSUSDP1_LOCUS94</name>
</gene>